<reference evidence="3" key="1">
    <citation type="submission" date="2021-02" db="EMBL/GenBank/DDBJ databases">
        <authorList>
            <person name="Nowell W R."/>
        </authorList>
    </citation>
    <scope>NUCLEOTIDE SEQUENCE</scope>
</reference>
<dbReference type="EMBL" id="CAJNOK010001755">
    <property type="protein sequence ID" value="CAF0828417.1"/>
    <property type="molecule type" value="Genomic_DNA"/>
</dbReference>
<dbReference type="Proteomes" id="UP000677228">
    <property type="component" value="Unassembled WGS sequence"/>
</dbReference>
<evidence type="ECO:0000313" key="4">
    <source>
        <dbReference type="EMBL" id="CAF3612867.1"/>
    </source>
</evidence>
<dbReference type="EMBL" id="CAJOBA010001754">
    <property type="protein sequence ID" value="CAF3612867.1"/>
    <property type="molecule type" value="Genomic_DNA"/>
</dbReference>
<evidence type="ECO:0000256" key="1">
    <source>
        <dbReference type="SAM" id="Coils"/>
    </source>
</evidence>
<sequence length="272" mass="31474">MPKKIGQNKEEIYEAFRQRPNSFVAFVFSGGNGGRIKDEDLVAYRAINNVYDFKTGSFLIVVNDLPTDRPPTYEGEATVKLEKLLNMNNVTVCFLDRINKKVPRERDDLRIKLGSLVAKCTPKDKGDIELQVDQIKQLNEAARKQQEEFQNELRNLQGEIKKRQDEFNQSKKDFEKKLDGLRDELKKKDEAVERTQAQQRELESRVNALNIDMIKQKADHDLQLAQERDAASRQLLEQEHKTRMEELQREMIAAQEAIAIAEKKLDEGCVIL</sequence>
<evidence type="ECO:0000313" key="5">
    <source>
        <dbReference type="EMBL" id="CAF3678876.1"/>
    </source>
</evidence>
<accession>A0A813Z7Z6</accession>
<organism evidence="3 6">
    <name type="scientific">Didymodactylos carnosus</name>
    <dbReference type="NCBI Taxonomy" id="1234261"/>
    <lineage>
        <taxon>Eukaryota</taxon>
        <taxon>Metazoa</taxon>
        <taxon>Spiralia</taxon>
        <taxon>Gnathifera</taxon>
        <taxon>Rotifera</taxon>
        <taxon>Eurotatoria</taxon>
        <taxon>Bdelloidea</taxon>
        <taxon>Philodinida</taxon>
        <taxon>Philodinidae</taxon>
        <taxon>Didymodactylos</taxon>
    </lineage>
</organism>
<dbReference type="EMBL" id="CAJOBC010001446">
    <property type="protein sequence ID" value="CAF3678876.1"/>
    <property type="molecule type" value="Genomic_DNA"/>
</dbReference>
<feature type="coiled-coil region" evidence="1">
    <location>
        <begin position="237"/>
        <end position="264"/>
    </location>
</feature>
<keyword evidence="1" id="KW-0175">Coiled coil</keyword>
<keyword evidence="6" id="KW-1185">Reference proteome</keyword>
<evidence type="ECO:0000313" key="6">
    <source>
        <dbReference type="Proteomes" id="UP000663829"/>
    </source>
</evidence>
<dbReference type="Proteomes" id="UP000663829">
    <property type="component" value="Unassembled WGS sequence"/>
</dbReference>
<evidence type="ECO:0000313" key="3">
    <source>
        <dbReference type="EMBL" id="CAF0895528.1"/>
    </source>
</evidence>
<comment type="caution">
    <text evidence="3">The sequence shown here is derived from an EMBL/GenBank/DDBJ whole genome shotgun (WGS) entry which is preliminary data.</text>
</comment>
<feature type="coiled-coil region" evidence="1">
    <location>
        <begin position="125"/>
        <end position="212"/>
    </location>
</feature>
<dbReference type="EMBL" id="CAJNOQ010001447">
    <property type="protein sequence ID" value="CAF0895528.1"/>
    <property type="molecule type" value="Genomic_DNA"/>
</dbReference>
<dbReference type="Proteomes" id="UP000682733">
    <property type="component" value="Unassembled WGS sequence"/>
</dbReference>
<protein>
    <submittedName>
        <fullName evidence="3">Uncharacterized protein</fullName>
    </submittedName>
</protein>
<name>A0A813Z7Z6_9BILA</name>
<gene>
    <name evidence="3" type="ORF">GPM918_LOCUS8354</name>
    <name evidence="2" type="ORF">OVA965_LOCUS6017</name>
    <name evidence="5" type="ORF">SRO942_LOCUS8349</name>
    <name evidence="4" type="ORF">TMI583_LOCUS6009</name>
</gene>
<dbReference type="Proteomes" id="UP000681722">
    <property type="component" value="Unassembled WGS sequence"/>
</dbReference>
<proteinExistence type="predicted"/>
<evidence type="ECO:0000313" key="2">
    <source>
        <dbReference type="EMBL" id="CAF0828417.1"/>
    </source>
</evidence>
<dbReference type="AlphaFoldDB" id="A0A813Z7Z6"/>